<dbReference type="Pfam" id="PF01743">
    <property type="entry name" value="PolyA_pol"/>
    <property type="match status" value="1"/>
</dbReference>
<dbReference type="Gene3D" id="3.30.460.10">
    <property type="entry name" value="Beta Polymerase, domain 2"/>
    <property type="match status" value="1"/>
</dbReference>
<dbReference type="Gene3D" id="1.10.3090.10">
    <property type="entry name" value="cca-adding enzyme, domain 2"/>
    <property type="match status" value="1"/>
</dbReference>
<sequence>MNIAGTWLSAPGTQEVFARLSAYQAYAVGGCVRNDLLGIPVHDVDIATSATPHQVIEACDGLKVVPTGIDHGTVTVIAAGIPHEITTFRRDVETDGRRATVAFGTDIAQDAARRDFTMNALYANAAGEVIDPLGGLPDLRARLVRFIGTPQARIQEDYLRILRFFRFTALYGDSLDAEGLAACAELGDGLSGLSRERVGHEMRKLLAAPDPASAVAAMAQAGLLQRILPGADTRALAPLIHLETTPDWTVRLGALGGDPSGLRLSKAEAKRLARLREAATSTQSPFALGYELGVTDGLYALTLRAALLEQPMVTDGLADGAAATFPVKPADLAPLTGPQLGAALATARARWLASRGTLDARALLNGLDTPKQ</sequence>
<keyword evidence="3" id="KW-0819">tRNA processing</keyword>
<dbReference type="RefSeq" id="WP_058122933.1">
    <property type="nucleotide sequence ID" value="NZ_CYRX01000011.1"/>
</dbReference>
<feature type="domain" description="tRNA nucleotidyltransferase/poly(A) polymerase RNA and SrmB- binding" evidence="10">
    <location>
        <begin position="176"/>
        <end position="232"/>
    </location>
</feature>
<keyword evidence="2 8" id="KW-0808">Transferase</keyword>
<organism evidence="11 12">
    <name type="scientific">Thalassobacter stenotrophicus</name>
    <dbReference type="NCBI Taxonomy" id="266809"/>
    <lineage>
        <taxon>Bacteria</taxon>
        <taxon>Pseudomonadati</taxon>
        <taxon>Pseudomonadota</taxon>
        <taxon>Alphaproteobacteria</taxon>
        <taxon>Rhodobacterales</taxon>
        <taxon>Roseobacteraceae</taxon>
        <taxon>Thalassobacter</taxon>
    </lineage>
</organism>
<dbReference type="EC" id="2.7.7.72" evidence="11"/>
<evidence type="ECO:0000256" key="6">
    <source>
        <dbReference type="ARBA" id="ARBA00022741"/>
    </source>
</evidence>
<proteinExistence type="inferred from homology"/>
<gene>
    <name evidence="11" type="primary">cca</name>
    <name evidence="11" type="ORF">THS5294_01106</name>
</gene>
<feature type="domain" description="Poly A polymerase head" evidence="9">
    <location>
        <begin position="25"/>
        <end position="145"/>
    </location>
</feature>
<dbReference type="GO" id="GO:0008033">
    <property type="term" value="P:tRNA processing"/>
    <property type="evidence" value="ECO:0007669"/>
    <property type="project" value="UniProtKB-KW"/>
</dbReference>
<keyword evidence="4 11" id="KW-0548">Nucleotidyltransferase</keyword>
<keyword evidence="5" id="KW-0479">Metal-binding</keyword>
<dbReference type="GO" id="GO:0046872">
    <property type="term" value="F:metal ion binding"/>
    <property type="evidence" value="ECO:0007669"/>
    <property type="project" value="UniProtKB-KW"/>
</dbReference>
<dbReference type="Pfam" id="PF12627">
    <property type="entry name" value="PolyA_pol_RNAbd"/>
    <property type="match status" value="1"/>
</dbReference>
<keyword evidence="6" id="KW-0547">Nucleotide-binding</keyword>
<dbReference type="GO" id="GO:0000166">
    <property type="term" value="F:nucleotide binding"/>
    <property type="evidence" value="ECO:0007669"/>
    <property type="project" value="UniProtKB-KW"/>
</dbReference>
<comment type="cofactor">
    <cofactor evidence="1">
        <name>Mg(2+)</name>
        <dbReference type="ChEBI" id="CHEBI:18420"/>
    </cofactor>
</comment>
<dbReference type="InterPro" id="IPR002646">
    <property type="entry name" value="PolA_pol_head_dom"/>
</dbReference>
<evidence type="ECO:0000259" key="10">
    <source>
        <dbReference type="Pfam" id="PF12627"/>
    </source>
</evidence>
<reference evidence="11 12" key="1">
    <citation type="submission" date="2015-09" db="EMBL/GenBank/DDBJ databases">
        <authorList>
            <consortium name="Swine Surveillance"/>
        </authorList>
    </citation>
    <scope>NUCLEOTIDE SEQUENCE [LARGE SCALE GENOMIC DNA]</scope>
    <source>
        <strain evidence="11 12">CECT 5294</strain>
    </source>
</reference>
<dbReference type="CDD" id="cd05398">
    <property type="entry name" value="NT_ClassII-CCAase"/>
    <property type="match status" value="1"/>
</dbReference>
<keyword evidence="7" id="KW-0460">Magnesium</keyword>
<evidence type="ECO:0000256" key="1">
    <source>
        <dbReference type="ARBA" id="ARBA00001946"/>
    </source>
</evidence>
<evidence type="ECO:0000256" key="8">
    <source>
        <dbReference type="RuleBase" id="RU003953"/>
    </source>
</evidence>
<evidence type="ECO:0000313" key="11">
    <source>
        <dbReference type="EMBL" id="CUH59818.1"/>
    </source>
</evidence>
<dbReference type="PANTHER" id="PTHR46173:SF1">
    <property type="entry name" value="CCA TRNA NUCLEOTIDYLTRANSFERASE 1, MITOCHONDRIAL"/>
    <property type="match status" value="1"/>
</dbReference>
<protein>
    <submittedName>
        <fullName evidence="11">CCA-adding enzyme</fullName>
        <ecNumber evidence="11">2.7.7.72</ecNumber>
    </submittedName>
</protein>
<accession>A0A0N7LT63</accession>
<dbReference type="SUPFAM" id="SSF81891">
    <property type="entry name" value="Poly A polymerase C-terminal region-like"/>
    <property type="match status" value="1"/>
</dbReference>
<evidence type="ECO:0000313" key="12">
    <source>
        <dbReference type="Proteomes" id="UP000051298"/>
    </source>
</evidence>
<dbReference type="PANTHER" id="PTHR46173">
    <property type="entry name" value="CCA TRNA NUCLEOTIDYLTRANSFERASE 1, MITOCHONDRIAL"/>
    <property type="match status" value="1"/>
</dbReference>
<name>A0A0N7LT63_9RHOB</name>
<dbReference type="InterPro" id="IPR050264">
    <property type="entry name" value="Bact_CCA-adding_enz_type3_sf"/>
</dbReference>
<keyword evidence="8" id="KW-0694">RNA-binding</keyword>
<dbReference type="InterPro" id="IPR032828">
    <property type="entry name" value="PolyA_RNA-bd"/>
</dbReference>
<dbReference type="eggNOG" id="COG0617">
    <property type="taxonomic scope" value="Bacteria"/>
</dbReference>
<dbReference type="GO" id="GO:0000049">
    <property type="term" value="F:tRNA binding"/>
    <property type="evidence" value="ECO:0007669"/>
    <property type="project" value="TreeGrafter"/>
</dbReference>
<dbReference type="InterPro" id="IPR043519">
    <property type="entry name" value="NT_sf"/>
</dbReference>
<evidence type="ECO:0000256" key="7">
    <source>
        <dbReference type="ARBA" id="ARBA00022842"/>
    </source>
</evidence>
<dbReference type="EMBL" id="CYRX01000011">
    <property type="protein sequence ID" value="CUH59818.1"/>
    <property type="molecule type" value="Genomic_DNA"/>
</dbReference>
<comment type="similarity">
    <text evidence="8">Belongs to the tRNA nucleotidyltransferase/poly(A) polymerase family.</text>
</comment>
<dbReference type="Proteomes" id="UP000051298">
    <property type="component" value="Unassembled WGS sequence"/>
</dbReference>
<evidence type="ECO:0000256" key="4">
    <source>
        <dbReference type="ARBA" id="ARBA00022695"/>
    </source>
</evidence>
<dbReference type="STRING" id="266809.PM03_09030"/>
<evidence type="ECO:0000256" key="2">
    <source>
        <dbReference type="ARBA" id="ARBA00022679"/>
    </source>
</evidence>
<dbReference type="SUPFAM" id="SSF81301">
    <property type="entry name" value="Nucleotidyltransferase"/>
    <property type="match status" value="1"/>
</dbReference>
<evidence type="ECO:0000259" key="9">
    <source>
        <dbReference type="Pfam" id="PF01743"/>
    </source>
</evidence>
<evidence type="ECO:0000256" key="5">
    <source>
        <dbReference type="ARBA" id="ARBA00022723"/>
    </source>
</evidence>
<evidence type="ECO:0000256" key="3">
    <source>
        <dbReference type="ARBA" id="ARBA00022694"/>
    </source>
</evidence>
<dbReference type="GO" id="GO:0004810">
    <property type="term" value="F:CCA tRNA nucleotidyltransferase activity"/>
    <property type="evidence" value="ECO:0007669"/>
    <property type="project" value="UniProtKB-EC"/>
</dbReference>
<dbReference type="AlphaFoldDB" id="A0A0N7LT63"/>